<dbReference type="PANTHER" id="PTHR21485:SF6">
    <property type="entry name" value="N-ACYLNEURAMINATE CYTIDYLYLTRANSFERASE-RELATED"/>
    <property type="match status" value="1"/>
</dbReference>
<accession>X1RQD3</accession>
<dbReference type="Pfam" id="PF02348">
    <property type="entry name" value="CTP_transf_3"/>
    <property type="match status" value="1"/>
</dbReference>
<feature type="non-terminal residue" evidence="1">
    <location>
        <position position="184"/>
    </location>
</feature>
<protein>
    <recommendedName>
        <fullName evidence="2">CMP-N-acetylneuraminic acid synthetase</fullName>
    </recommendedName>
</protein>
<dbReference type="InterPro" id="IPR050793">
    <property type="entry name" value="CMP-NeuNAc_synthase"/>
</dbReference>
<proteinExistence type="predicted"/>
<name>X1RQD3_9ZZZZ</name>
<dbReference type="AlphaFoldDB" id="X1RQD3"/>
<feature type="non-terminal residue" evidence="1">
    <location>
        <position position="1"/>
    </location>
</feature>
<dbReference type="EMBL" id="BARV01039534">
    <property type="protein sequence ID" value="GAI57724.1"/>
    <property type="molecule type" value="Genomic_DNA"/>
</dbReference>
<dbReference type="Gene3D" id="3.90.550.10">
    <property type="entry name" value="Spore Coat Polysaccharide Biosynthesis Protein SpsA, Chain A"/>
    <property type="match status" value="1"/>
</dbReference>
<dbReference type="InterPro" id="IPR003329">
    <property type="entry name" value="Cytidylyl_trans"/>
</dbReference>
<organism evidence="1">
    <name type="scientific">marine sediment metagenome</name>
    <dbReference type="NCBI Taxonomy" id="412755"/>
    <lineage>
        <taxon>unclassified sequences</taxon>
        <taxon>metagenomes</taxon>
        <taxon>ecological metagenomes</taxon>
    </lineage>
</organism>
<dbReference type="PANTHER" id="PTHR21485">
    <property type="entry name" value="HAD SUPERFAMILY MEMBERS CMAS AND KDSC"/>
    <property type="match status" value="1"/>
</dbReference>
<evidence type="ECO:0000313" key="1">
    <source>
        <dbReference type="EMBL" id="GAI57724.1"/>
    </source>
</evidence>
<dbReference type="InterPro" id="IPR029044">
    <property type="entry name" value="Nucleotide-diphossugar_trans"/>
</dbReference>
<comment type="caution">
    <text evidence="1">The sequence shown here is derived from an EMBL/GenBank/DDBJ whole genome shotgun (WGS) entry which is preliminary data.</text>
</comment>
<dbReference type="CDD" id="cd02513">
    <property type="entry name" value="CMP-NeuAc_Synthase"/>
    <property type="match status" value="1"/>
</dbReference>
<sequence length="184" mass="21204">NEAKKSKYLYRLIVSTEDNAIAETAKKFKAEVIERPVELAQDDTPSLPVYQHIIRYLKEVENFYPDIIVILQPTSPCRLVKDIDGAIEKFLEAGCDSVVSVCETEHPPHWMYTLEGDRLKPIIEGGEKVARRQDAPKTYRLNGVVYVIHRDVIMEQNRVMGNDNRPFIMPLERSIDIDTDLDFK</sequence>
<gene>
    <name evidence="1" type="ORF">S06H3_60567</name>
</gene>
<dbReference type="GO" id="GO:0008781">
    <property type="term" value="F:N-acylneuraminate cytidylyltransferase activity"/>
    <property type="evidence" value="ECO:0007669"/>
    <property type="project" value="TreeGrafter"/>
</dbReference>
<evidence type="ECO:0008006" key="2">
    <source>
        <dbReference type="Google" id="ProtNLM"/>
    </source>
</evidence>
<dbReference type="SUPFAM" id="SSF53448">
    <property type="entry name" value="Nucleotide-diphospho-sugar transferases"/>
    <property type="match status" value="1"/>
</dbReference>
<reference evidence="1" key="1">
    <citation type="journal article" date="2014" name="Front. Microbiol.">
        <title>High frequency of phylogenetically diverse reductive dehalogenase-homologous genes in deep subseafloor sedimentary metagenomes.</title>
        <authorList>
            <person name="Kawai M."/>
            <person name="Futagami T."/>
            <person name="Toyoda A."/>
            <person name="Takaki Y."/>
            <person name="Nishi S."/>
            <person name="Hori S."/>
            <person name="Arai W."/>
            <person name="Tsubouchi T."/>
            <person name="Morono Y."/>
            <person name="Uchiyama I."/>
            <person name="Ito T."/>
            <person name="Fujiyama A."/>
            <person name="Inagaki F."/>
            <person name="Takami H."/>
        </authorList>
    </citation>
    <scope>NUCLEOTIDE SEQUENCE</scope>
    <source>
        <strain evidence="1">Expedition CK06-06</strain>
    </source>
</reference>